<dbReference type="SUPFAM" id="SSF52096">
    <property type="entry name" value="ClpP/crotonase"/>
    <property type="match status" value="1"/>
</dbReference>
<evidence type="ECO:0000256" key="1">
    <source>
        <dbReference type="ARBA" id="ARBA00005254"/>
    </source>
</evidence>
<gene>
    <name evidence="3" type="ORF">UFOPK1358_01359</name>
    <name evidence="4" type="ORF">UFOPK2766_01406</name>
    <name evidence="5" type="ORF">UFOPK3519_00071</name>
</gene>
<evidence type="ECO:0000256" key="2">
    <source>
        <dbReference type="ARBA" id="ARBA00023239"/>
    </source>
</evidence>
<dbReference type="GO" id="GO:0006635">
    <property type="term" value="P:fatty acid beta-oxidation"/>
    <property type="evidence" value="ECO:0007669"/>
    <property type="project" value="TreeGrafter"/>
</dbReference>
<sequence>MSNPSAASPAAENPVDDLVLYTSEAGVATITINATDQGNSLNAAMRDQLTEWFEWASADLAVRAVVLTGAGERHFCTGANLGGLQKPAPPRPEGAPDRAMGDAARMIKQGWQRLVASILDCEKPVVAAVNGTAAGGGAHLVLAADLVVMADTAKLVEVFVKRGILPDAGGAYLLPRIVGPQIAKELMFLADSVPAERCAQLGIANRVVPAAELQEAVTALTDRLVAAPTKALGLTKWLINRSFESSRQTAFEEEAMAQDLLTASADFNEGLAAFRERRQPEFKGW</sequence>
<evidence type="ECO:0000313" key="3">
    <source>
        <dbReference type="EMBL" id="CAB4546727.1"/>
    </source>
</evidence>
<dbReference type="EMBL" id="CAEZYU010000064">
    <property type="protein sequence ID" value="CAB4746727.1"/>
    <property type="molecule type" value="Genomic_DNA"/>
</dbReference>
<dbReference type="InterPro" id="IPR001753">
    <property type="entry name" value="Enoyl-CoA_hydra/iso"/>
</dbReference>
<reference evidence="3" key="1">
    <citation type="submission" date="2020-05" db="EMBL/GenBank/DDBJ databases">
        <authorList>
            <person name="Chiriac C."/>
            <person name="Salcher M."/>
            <person name="Ghai R."/>
            <person name="Kavagutti S V."/>
        </authorList>
    </citation>
    <scope>NUCLEOTIDE SEQUENCE</scope>
</reference>
<evidence type="ECO:0000313" key="5">
    <source>
        <dbReference type="EMBL" id="CAB4888867.1"/>
    </source>
</evidence>
<dbReference type="Gene3D" id="3.90.226.10">
    <property type="entry name" value="2-enoyl-CoA Hydratase, Chain A, domain 1"/>
    <property type="match status" value="1"/>
</dbReference>
<keyword evidence="2" id="KW-0456">Lyase</keyword>
<dbReference type="GO" id="GO:0016829">
    <property type="term" value="F:lyase activity"/>
    <property type="evidence" value="ECO:0007669"/>
    <property type="project" value="UniProtKB-KW"/>
</dbReference>
<dbReference type="InterPro" id="IPR018376">
    <property type="entry name" value="Enoyl-CoA_hyd/isom_CS"/>
</dbReference>
<dbReference type="PROSITE" id="PS00166">
    <property type="entry name" value="ENOYL_COA_HYDRATASE"/>
    <property type="match status" value="1"/>
</dbReference>
<dbReference type="PANTHER" id="PTHR11941">
    <property type="entry name" value="ENOYL-COA HYDRATASE-RELATED"/>
    <property type="match status" value="1"/>
</dbReference>
<comment type="similarity">
    <text evidence="1">Belongs to the enoyl-CoA hydratase/isomerase family.</text>
</comment>
<organism evidence="3">
    <name type="scientific">freshwater metagenome</name>
    <dbReference type="NCBI Taxonomy" id="449393"/>
    <lineage>
        <taxon>unclassified sequences</taxon>
        <taxon>metagenomes</taxon>
        <taxon>ecological metagenomes</taxon>
    </lineage>
</organism>
<dbReference type="InterPro" id="IPR014748">
    <property type="entry name" value="Enoyl-CoA_hydra_C"/>
</dbReference>
<dbReference type="Pfam" id="PF00378">
    <property type="entry name" value="ECH_1"/>
    <property type="match status" value="1"/>
</dbReference>
<dbReference type="PANTHER" id="PTHR11941:SF133">
    <property type="entry name" value="1,2-EPOXYPHENYLACETYL-COA ISOMERASE"/>
    <property type="match status" value="1"/>
</dbReference>
<dbReference type="EMBL" id="CAFBMG010000003">
    <property type="protein sequence ID" value="CAB4888867.1"/>
    <property type="molecule type" value="Genomic_DNA"/>
</dbReference>
<dbReference type="Gene3D" id="1.10.12.10">
    <property type="entry name" value="Lyase 2-enoyl-coa Hydratase, Chain A, domain 2"/>
    <property type="match status" value="1"/>
</dbReference>
<dbReference type="InterPro" id="IPR029045">
    <property type="entry name" value="ClpP/crotonase-like_dom_sf"/>
</dbReference>
<accession>A0A6J6C6V9</accession>
<evidence type="ECO:0000313" key="4">
    <source>
        <dbReference type="EMBL" id="CAB4746727.1"/>
    </source>
</evidence>
<dbReference type="AlphaFoldDB" id="A0A6J6C6V9"/>
<dbReference type="CDD" id="cd06558">
    <property type="entry name" value="crotonase-like"/>
    <property type="match status" value="1"/>
</dbReference>
<name>A0A6J6C6V9_9ZZZZ</name>
<protein>
    <submittedName>
        <fullName evidence="3">Unannotated protein</fullName>
    </submittedName>
</protein>
<proteinExistence type="inferred from homology"/>
<dbReference type="EMBL" id="CAEZSF010000143">
    <property type="protein sequence ID" value="CAB4546727.1"/>
    <property type="molecule type" value="Genomic_DNA"/>
</dbReference>